<evidence type="ECO:0000256" key="1">
    <source>
        <dbReference type="ARBA" id="ARBA00023235"/>
    </source>
</evidence>
<accession>A0A347ZRC3</accession>
<reference evidence="6 7" key="1">
    <citation type="submission" date="2018-08" db="EMBL/GenBank/DDBJ databases">
        <title>Genomic Encyclopedia of Type Strains, Phase IV (KMG-IV): sequencing the most valuable type-strain genomes for metagenomic binning, comparative biology and taxonomic classification.</title>
        <authorList>
            <person name="Goeker M."/>
        </authorList>
    </citation>
    <scope>NUCLEOTIDE SEQUENCE [LARGE SCALE GENOMIC DNA]</scope>
    <source>
        <strain evidence="6 7">DSM 23923</strain>
    </source>
</reference>
<dbReference type="Gene3D" id="3.40.50.2000">
    <property type="entry name" value="Glycogen Phosphorylase B"/>
    <property type="match status" value="2"/>
</dbReference>
<dbReference type="SUPFAM" id="SSF53756">
    <property type="entry name" value="UDP-Glycosyltransferase/glycogen phosphorylase"/>
    <property type="match status" value="1"/>
</dbReference>
<dbReference type="OrthoDB" id="9803238at2"/>
<protein>
    <recommendedName>
        <fullName evidence="3">UDP-N-acetylglucosamine 2-epimerase (non-hydrolyzing)</fullName>
        <ecNumber evidence="3">5.1.3.14</ecNumber>
    </recommendedName>
</protein>
<dbReference type="EC" id="5.1.3.14" evidence="3"/>
<keyword evidence="1 4" id="KW-0413">Isomerase</keyword>
<dbReference type="AlphaFoldDB" id="A0A347ZRC3"/>
<keyword evidence="7" id="KW-1185">Reference proteome</keyword>
<name>A0A347ZRC3_9CHLR</name>
<sequence length="375" mass="41478">MTKLRVMTVIGTRPEAIKMAPVVQELYRHTDIESIVVATAQHREMLDQVLALFHIQPARDLNLMRADQSLAELTAAIFTNLDPLLTEYRPDWLLAQGDTTTVMAAAVCAYYRQVKFGHVEAGLRTGDKRQPFPEEVNRRMAGVIADLHFAPTDWARDNLLHEGIAPSLIKVTGNTIIDALNQIKSMPMPAEIETLLKEKRILNGERDLVLVTAHRRESFGQPIREICAALKELAEKYANQVEFIYPVHLNPNIQAPVQEILGDVANISLLAPLEYLPLVHLEMHAKLILTDSGGIQEEATGLGKPCLVLRERTERPEGVQAGVLKLVGTSREMIVSSASNLLDDPAEYARMAHAANPYGDGTAAQKIVSEILAAR</sequence>
<dbReference type="NCBIfam" id="TIGR00236">
    <property type="entry name" value="wecB"/>
    <property type="match status" value="1"/>
</dbReference>
<evidence type="ECO:0000256" key="2">
    <source>
        <dbReference type="ARBA" id="ARBA00038209"/>
    </source>
</evidence>
<evidence type="ECO:0000256" key="4">
    <source>
        <dbReference type="RuleBase" id="RU003513"/>
    </source>
</evidence>
<evidence type="ECO:0000313" key="7">
    <source>
        <dbReference type="Proteomes" id="UP000256388"/>
    </source>
</evidence>
<dbReference type="InterPro" id="IPR003331">
    <property type="entry name" value="UDP_GlcNAc_Epimerase_2_dom"/>
</dbReference>
<gene>
    <name evidence="6" type="ORF">DFR64_1482</name>
</gene>
<dbReference type="Pfam" id="PF02350">
    <property type="entry name" value="Epimerase_2"/>
    <property type="match status" value="1"/>
</dbReference>
<proteinExistence type="inferred from homology"/>
<dbReference type="CDD" id="cd03786">
    <property type="entry name" value="GTB_UDP-GlcNAc_2-Epimerase"/>
    <property type="match status" value="1"/>
</dbReference>
<feature type="domain" description="UDP-N-acetylglucosamine 2-epimerase" evidence="5">
    <location>
        <begin position="25"/>
        <end position="371"/>
    </location>
</feature>
<dbReference type="PANTHER" id="PTHR43174">
    <property type="entry name" value="UDP-N-ACETYLGLUCOSAMINE 2-EPIMERASE"/>
    <property type="match status" value="1"/>
</dbReference>
<dbReference type="InterPro" id="IPR029767">
    <property type="entry name" value="WecB-like"/>
</dbReference>
<dbReference type="GO" id="GO:0008761">
    <property type="term" value="F:UDP-N-acetylglucosamine 2-epimerase activity"/>
    <property type="evidence" value="ECO:0007669"/>
    <property type="project" value="UniProtKB-EC"/>
</dbReference>
<dbReference type="Proteomes" id="UP000256388">
    <property type="component" value="Unassembled WGS sequence"/>
</dbReference>
<organism evidence="6 7">
    <name type="scientific">Pelolinea submarina</name>
    <dbReference type="NCBI Taxonomy" id="913107"/>
    <lineage>
        <taxon>Bacteria</taxon>
        <taxon>Bacillati</taxon>
        <taxon>Chloroflexota</taxon>
        <taxon>Anaerolineae</taxon>
        <taxon>Anaerolineales</taxon>
        <taxon>Anaerolineaceae</taxon>
        <taxon>Pelolinea</taxon>
    </lineage>
</organism>
<dbReference type="EMBL" id="QUMS01000001">
    <property type="protein sequence ID" value="REG11590.1"/>
    <property type="molecule type" value="Genomic_DNA"/>
</dbReference>
<dbReference type="RefSeq" id="WP_116224714.1">
    <property type="nucleotide sequence ID" value="NZ_AP018437.1"/>
</dbReference>
<dbReference type="PANTHER" id="PTHR43174:SF2">
    <property type="entry name" value="UDP-N-ACETYLGLUCOSAMINE 2-EPIMERASE"/>
    <property type="match status" value="1"/>
</dbReference>
<evidence type="ECO:0000313" key="6">
    <source>
        <dbReference type="EMBL" id="REG11590.1"/>
    </source>
</evidence>
<comment type="caution">
    <text evidence="6">The sequence shown here is derived from an EMBL/GenBank/DDBJ whole genome shotgun (WGS) entry which is preliminary data.</text>
</comment>
<evidence type="ECO:0000259" key="5">
    <source>
        <dbReference type="Pfam" id="PF02350"/>
    </source>
</evidence>
<comment type="similarity">
    <text evidence="2 4">Belongs to the UDP-N-acetylglucosamine 2-epimerase family.</text>
</comment>
<evidence type="ECO:0000256" key="3">
    <source>
        <dbReference type="ARBA" id="ARBA00038858"/>
    </source>
</evidence>